<feature type="transmembrane region" description="Helical" evidence="6">
    <location>
        <begin position="80"/>
        <end position="103"/>
    </location>
</feature>
<feature type="transmembrane region" description="Helical" evidence="6">
    <location>
        <begin position="174"/>
        <end position="194"/>
    </location>
</feature>
<dbReference type="CDD" id="cd06174">
    <property type="entry name" value="MFS"/>
    <property type="match status" value="1"/>
</dbReference>
<evidence type="ECO:0000259" key="7">
    <source>
        <dbReference type="PROSITE" id="PS50850"/>
    </source>
</evidence>
<feature type="transmembrane region" description="Helical" evidence="6">
    <location>
        <begin position="258"/>
        <end position="279"/>
    </location>
</feature>
<feature type="domain" description="Major facilitator superfamily (MFS) profile" evidence="7">
    <location>
        <begin position="41"/>
        <end position="445"/>
    </location>
</feature>
<feature type="region of interest" description="Disordered" evidence="5">
    <location>
        <begin position="1"/>
        <end position="24"/>
    </location>
</feature>
<evidence type="ECO:0000313" key="9">
    <source>
        <dbReference type="Proteomes" id="UP001519332"/>
    </source>
</evidence>
<dbReference type="Gene3D" id="1.20.1250.20">
    <property type="entry name" value="MFS general substrate transporter like domains"/>
    <property type="match status" value="2"/>
</dbReference>
<evidence type="ECO:0000256" key="5">
    <source>
        <dbReference type="SAM" id="MobiDB-lite"/>
    </source>
</evidence>
<dbReference type="InterPro" id="IPR018043">
    <property type="entry name" value="Na/Gal_symport_CS"/>
</dbReference>
<dbReference type="InterPro" id="IPR020846">
    <property type="entry name" value="MFS_dom"/>
</dbReference>
<feature type="transmembrane region" description="Helical" evidence="6">
    <location>
        <begin position="294"/>
        <end position="315"/>
    </location>
</feature>
<dbReference type="PROSITE" id="PS50850">
    <property type="entry name" value="MFS"/>
    <property type="match status" value="1"/>
</dbReference>
<feature type="transmembrane region" description="Helical" evidence="6">
    <location>
        <begin position="115"/>
        <end position="135"/>
    </location>
</feature>
<dbReference type="EMBL" id="JAGINW010000001">
    <property type="protein sequence ID" value="MBP2328986.1"/>
    <property type="molecule type" value="Genomic_DNA"/>
</dbReference>
<dbReference type="PANTHER" id="PTHR23528">
    <property type="match status" value="1"/>
</dbReference>
<comment type="subcellular location">
    <subcellularLocation>
        <location evidence="1">Cell membrane</location>
        <topology evidence="1">Multi-pass membrane protein</topology>
    </subcellularLocation>
</comment>
<dbReference type="InterPro" id="IPR005829">
    <property type="entry name" value="Sugar_transporter_CS"/>
</dbReference>
<feature type="transmembrane region" description="Helical" evidence="6">
    <location>
        <begin position="395"/>
        <end position="414"/>
    </location>
</feature>
<name>A0ABS4TX92_9PSEU</name>
<dbReference type="Pfam" id="PF07690">
    <property type="entry name" value="MFS_1"/>
    <property type="match status" value="1"/>
</dbReference>
<accession>A0ABS4TX92</accession>
<evidence type="ECO:0000313" key="8">
    <source>
        <dbReference type="EMBL" id="MBP2328986.1"/>
    </source>
</evidence>
<feature type="transmembrane region" description="Helical" evidence="6">
    <location>
        <begin position="200"/>
        <end position="222"/>
    </location>
</feature>
<dbReference type="SUPFAM" id="SSF103473">
    <property type="entry name" value="MFS general substrate transporter"/>
    <property type="match status" value="1"/>
</dbReference>
<dbReference type="InterPro" id="IPR036259">
    <property type="entry name" value="MFS_trans_sf"/>
</dbReference>
<sequence>MSDATKPAPPVQPPTKTEPVEGVAPQTGVMATPKVLTRVGPMFVIGLVFATFGVMLALILPSAFSLSLAIERIAPGREEILGWLSAAGSIAALVTGPLVGVLSDRTRSRLGRRRPFMLGGLAVGLLGLVVLGLASSVALLHVGWILTQLGWGTATASLLNVQADRLPAEQRGRVAGLTGFATMVAPTVGVALASGIASNLLLLFVLPGVVGGILLLLFAIFYKDADSRGLTFERLTFAQLGAKYVFDPRKHPPYAWNWLGRLMFFLGISSTTTFTTFFFAQRLDIPLSQLASELAFVSLIGIIGITAGAIGGGFLSDRLGRRRVFIVVGAVGFAIGSVITALAPDLLMLIAGSLVMNLAIGVFTSVDQAIVLDILPERDTDAGRYMALMGLSQGIPNIVAPLIAGVLITIGTAGEGKNYAILYWLAGVFVLAGALIIYLRVKTVR</sequence>
<dbReference type="Proteomes" id="UP001519332">
    <property type="component" value="Unassembled WGS sequence"/>
</dbReference>
<evidence type="ECO:0000256" key="1">
    <source>
        <dbReference type="ARBA" id="ARBA00004651"/>
    </source>
</evidence>
<dbReference type="RefSeq" id="WP_307855569.1">
    <property type="nucleotide sequence ID" value="NZ_JAGINW010000001.1"/>
</dbReference>
<reference evidence="8 9" key="1">
    <citation type="submission" date="2021-03" db="EMBL/GenBank/DDBJ databases">
        <title>Sequencing the genomes of 1000 actinobacteria strains.</title>
        <authorList>
            <person name="Klenk H.-P."/>
        </authorList>
    </citation>
    <scope>NUCLEOTIDE SEQUENCE [LARGE SCALE GENOMIC DNA]</scope>
    <source>
        <strain evidence="8 9">DSM 46670</strain>
    </source>
</reference>
<comment type="caution">
    <text evidence="8">The sequence shown here is derived from an EMBL/GenBank/DDBJ whole genome shotgun (WGS) entry which is preliminary data.</text>
</comment>
<proteinExistence type="predicted"/>
<keyword evidence="4 6" id="KW-0472">Membrane</keyword>
<dbReference type="PROSITE" id="PS00872">
    <property type="entry name" value="NA_GALACTOSIDE_SYMP"/>
    <property type="match status" value="1"/>
</dbReference>
<keyword evidence="2 6" id="KW-0812">Transmembrane</keyword>
<gene>
    <name evidence="8" type="ORF">JOF56_009371</name>
</gene>
<feature type="transmembrane region" description="Helical" evidence="6">
    <location>
        <begin position="39"/>
        <end position="60"/>
    </location>
</feature>
<dbReference type="PROSITE" id="PS00216">
    <property type="entry name" value="SUGAR_TRANSPORT_1"/>
    <property type="match status" value="1"/>
</dbReference>
<dbReference type="InterPro" id="IPR011701">
    <property type="entry name" value="MFS"/>
</dbReference>
<feature type="transmembrane region" description="Helical" evidence="6">
    <location>
        <begin position="349"/>
        <end position="375"/>
    </location>
</feature>
<evidence type="ECO:0000256" key="4">
    <source>
        <dbReference type="ARBA" id="ARBA00023136"/>
    </source>
</evidence>
<dbReference type="PANTHER" id="PTHR23528:SF1">
    <property type="entry name" value="MAJOR FACILITATOR SUPERFAMILY (MFS) PROFILE DOMAIN-CONTAINING PROTEIN"/>
    <property type="match status" value="1"/>
</dbReference>
<feature type="transmembrane region" description="Helical" evidence="6">
    <location>
        <begin position="324"/>
        <end position="343"/>
    </location>
</feature>
<organism evidence="8 9">
    <name type="scientific">Kibdelosporangium banguiense</name>
    <dbReference type="NCBI Taxonomy" id="1365924"/>
    <lineage>
        <taxon>Bacteria</taxon>
        <taxon>Bacillati</taxon>
        <taxon>Actinomycetota</taxon>
        <taxon>Actinomycetes</taxon>
        <taxon>Pseudonocardiales</taxon>
        <taxon>Pseudonocardiaceae</taxon>
        <taxon>Kibdelosporangium</taxon>
    </lineage>
</organism>
<feature type="transmembrane region" description="Helical" evidence="6">
    <location>
        <begin position="141"/>
        <end position="162"/>
    </location>
</feature>
<evidence type="ECO:0000256" key="6">
    <source>
        <dbReference type="SAM" id="Phobius"/>
    </source>
</evidence>
<keyword evidence="3 6" id="KW-1133">Transmembrane helix</keyword>
<feature type="transmembrane region" description="Helical" evidence="6">
    <location>
        <begin position="420"/>
        <end position="439"/>
    </location>
</feature>
<protein>
    <submittedName>
        <fullName evidence="8">MFS family permease</fullName>
    </submittedName>
</protein>
<evidence type="ECO:0000256" key="2">
    <source>
        <dbReference type="ARBA" id="ARBA00022692"/>
    </source>
</evidence>
<keyword evidence="9" id="KW-1185">Reference proteome</keyword>
<evidence type="ECO:0000256" key="3">
    <source>
        <dbReference type="ARBA" id="ARBA00022989"/>
    </source>
</evidence>